<reference evidence="1 2" key="1">
    <citation type="submission" date="2018-11" db="EMBL/GenBank/DDBJ databases">
        <authorList>
            <consortium name="Pathogen Informatics"/>
        </authorList>
    </citation>
    <scope>NUCLEOTIDE SEQUENCE [LARGE SCALE GENOMIC DNA]</scope>
</reference>
<sequence>MIMEQHLYLSGDGYEGLMGRPGGSSVGASAGEMALDGELWSRLVLHLGSYVSNWPAPDLTAAKMADDDITIFSPLGAMLHWLRIQRFWRTLILKFASACPPGSNVFASS</sequence>
<organism evidence="2 3">
    <name type="scientific">Heligmosomoides polygyrus</name>
    <name type="common">Parasitic roundworm</name>
    <dbReference type="NCBI Taxonomy" id="6339"/>
    <lineage>
        <taxon>Eukaryota</taxon>
        <taxon>Metazoa</taxon>
        <taxon>Ecdysozoa</taxon>
        <taxon>Nematoda</taxon>
        <taxon>Chromadorea</taxon>
        <taxon>Rhabditida</taxon>
        <taxon>Rhabditina</taxon>
        <taxon>Rhabditomorpha</taxon>
        <taxon>Strongyloidea</taxon>
        <taxon>Heligmosomidae</taxon>
        <taxon>Heligmosomoides</taxon>
    </lineage>
</organism>
<reference evidence="3" key="2">
    <citation type="submission" date="2019-09" db="UniProtKB">
        <authorList>
            <consortium name="WormBaseParasite"/>
        </authorList>
    </citation>
    <scope>IDENTIFICATION</scope>
</reference>
<name>A0A183FTS3_HELPZ</name>
<evidence type="ECO:0000313" key="2">
    <source>
        <dbReference type="Proteomes" id="UP000050761"/>
    </source>
</evidence>
<dbReference type="AlphaFoldDB" id="A0A183FTS3"/>
<accession>A0A183FTS3</accession>
<dbReference type="Proteomes" id="UP000050761">
    <property type="component" value="Unassembled WGS sequence"/>
</dbReference>
<accession>A0A3P7ZX10</accession>
<dbReference type="EMBL" id="UZAH01027131">
    <property type="protein sequence ID" value="VDO88857.1"/>
    <property type="molecule type" value="Genomic_DNA"/>
</dbReference>
<keyword evidence="2" id="KW-1185">Reference proteome</keyword>
<evidence type="ECO:0000313" key="1">
    <source>
        <dbReference type="EMBL" id="VDO88857.1"/>
    </source>
</evidence>
<protein>
    <submittedName>
        <fullName evidence="1 3">Uncharacterized protein</fullName>
    </submittedName>
</protein>
<gene>
    <name evidence="1" type="ORF">HPBE_LOCUS11510</name>
</gene>
<dbReference type="WBParaSite" id="HPBE_0001150901-mRNA-1">
    <property type="protein sequence ID" value="HPBE_0001150901-mRNA-1"/>
    <property type="gene ID" value="HPBE_0001150901"/>
</dbReference>
<proteinExistence type="predicted"/>
<evidence type="ECO:0000313" key="3">
    <source>
        <dbReference type="WBParaSite" id="HPBE_0001150901-mRNA-1"/>
    </source>
</evidence>